<comment type="catalytic activity">
    <reaction evidence="1 14">
        <text>[HPr protein]-L-serine + ATP = [HPr protein]-O-phospho-L-serine + ADP + H(+)</text>
        <dbReference type="Rhea" id="RHEA:46600"/>
        <dbReference type="Rhea" id="RHEA-COMP:11602"/>
        <dbReference type="Rhea" id="RHEA-COMP:11603"/>
        <dbReference type="ChEBI" id="CHEBI:15378"/>
        <dbReference type="ChEBI" id="CHEBI:29999"/>
        <dbReference type="ChEBI" id="CHEBI:30616"/>
        <dbReference type="ChEBI" id="CHEBI:83421"/>
        <dbReference type="ChEBI" id="CHEBI:456216"/>
    </reaction>
</comment>
<organism evidence="18 19">
    <name type="scientific">Candidatus Kryptonium thompsonii</name>
    <dbReference type="NCBI Taxonomy" id="1633631"/>
    <lineage>
        <taxon>Bacteria</taxon>
        <taxon>Pseudomonadati</taxon>
        <taxon>Candidatus Kryptoniota</taxon>
        <taxon>Candidatus Kryptonium</taxon>
    </lineage>
</organism>
<dbReference type="GO" id="GO:0005524">
    <property type="term" value="F:ATP binding"/>
    <property type="evidence" value="ECO:0007669"/>
    <property type="project" value="UniProtKB-UniRule"/>
</dbReference>
<evidence type="ECO:0000256" key="13">
    <source>
        <dbReference type="ARBA" id="ARBA00047657"/>
    </source>
</evidence>
<feature type="region of interest" description="Important for the catalytic mechanism of both phosphorylation and dephosphorylation" evidence="14">
    <location>
        <begin position="215"/>
        <end position="224"/>
    </location>
</feature>
<feature type="active site" evidence="14">
    <location>
        <position position="257"/>
    </location>
</feature>
<feature type="active site" description="Proton acceptor; for phosphorylation activity. Proton donor; for dephosphorylation activity" evidence="14">
    <location>
        <position position="191"/>
    </location>
</feature>
<dbReference type="SUPFAM" id="SSF53795">
    <property type="entry name" value="PEP carboxykinase-like"/>
    <property type="match status" value="1"/>
</dbReference>
<dbReference type="InterPro" id="IPR003755">
    <property type="entry name" value="HPr(Ser)_kin/Pase"/>
</dbReference>
<accession>A0A0P1MLL6</accession>
<dbReference type="GO" id="GO:0000155">
    <property type="term" value="F:phosphorelay sensor kinase activity"/>
    <property type="evidence" value="ECO:0007669"/>
    <property type="project" value="InterPro"/>
</dbReference>
<comment type="catalytic activity">
    <reaction evidence="13 14">
        <text>[HPr protein]-O-phospho-L-serine + phosphate + H(+) = [HPr protein]-L-serine + diphosphate</text>
        <dbReference type="Rhea" id="RHEA:46604"/>
        <dbReference type="Rhea" id="RHEA-COMP:11602"/>
        <dbReference type="Rhea" id="RHEA-COMP:11603"/>
        <dbReference type="ChEBI" id="CHEBI:15378"/>
        <dbReference type="ChEBI" id="CHEBI:29999"/>
        <dbReference type="ChEBI" id="CHEBI:33019"/>
        <dbReference type="ChEBI" id="CHEBI:43474"/>
        <dbReference type="ChEBI" id="CHEBI:83421"/>
    </reaction>
</comment>
<dbReference type="GO" id="GO:0000287">
    <property type="term" value="F:magnesium ion binding"/>
    <property type="evidence" value="ECO:0007669"/>
    <property type="project" value="UniProtKB-UniRule"/>
</dbReference>
<dbReference type="Gene3D" id="3.40.50.300">
    <property type="entry name" value="P-loop containing nucleotide triphosphate hydrolases"/>
    <property type="match status" value="1"/>
</dbReference>
<evidence type="ECO:0000256" key="7">
    <source>
        <dbReference type="ARBA" id="ARBA00022723"/>
    </source>
</evidence>
<dbReference type="PANTHER" id="PTHR30305:SF1">
    <property type="entry name" value="HPR KINASE_PHOSPHORYLASE"/>
    <property type="match status" value="1"/>
</dbReference>
<comment type="domain">
    <text evidence="14">The Walker A ATP-binding motif also binds Pi and PPi.</text>
</comment>
<evidence type="ECO:0000256" key="8">
    <source>
        <dbReference type="ARBA" id="ARBA00022741"/>
    </source>
</evidence>
<evidence type="ECO:0000259" key="16">
    <source>
        <dbReference type="Pfam" id="PF07475"/>
    </source>
</evidence>
<dbReference type="Proteomes" id="UP000182011">
    <property type="component" value="Unassembled WGS sequence"/>
</dbReference>
<dbReference type="Pfam" id="PF02603">
    <property type="entry name" value="Hpr_kinase_N"/>
    <property type="match status" value="1"/>
</dbReference>
<dbReference type="EMBL" id="FAOP01000011">
    <property type="protein sequence ID" value="CUU08843.1"/>
    <property type="molecule type" value="Genomic_DNA"/>
</dbReference>
<dbReference type="SUPFAM" id="SSF75138">
    <property type="entry name" value="HprK N-terminal domain-like"/>
    <property type="match status" value="1"/>
</dbReference>
<dbReference type="OrthoDB" id="9778803at2"/>
<keyword evidence="12 14" id="KW-0511">Multifunctional enzyme</keyword>
<feature type="region of interest" description="Important for the catalytic mechanism of dephosphorylation" evidence="14">
    <location>
        <begin position="278"/>
        <end position="283"/>
    </location>
</feature>
<dbReference type="RefSeq" id="WP_047133695.1">
    <property type="nucleotide sequence ID" value="NZ_CZVI01000028.1"/>
</dbReference>
<dbReference type="EMBL" id="CZVI01000028">
    <property type="protein sequence ID" value="CUS92410.1"/>
    <property type="molecule type" value="Genomic_DNA"/>
</dbReference>
<comment type="function">
    <text evidence="14">Catalyzes the ATP- as well as the pyrophosphate-dependent phosphorylation of a specific serine residue in HPr, a phosphocarrier protein of the phosphoenolpyruvate-dependent sugar phosphotransferase system (PTS). HprK/P also catalyzes the pyrophosphate-producing, inorganic phosphate-dependent dephosphorylation (phosphorolysis) of seryl-phosphorylated HPr (P-Ser-HPr).</text>
</comment>
<dbReference type="InterPro" id="IPR011104">
    <property type="entry name" value="Hpr_kin/Pase_C"/>
</dbReference>
<dbReference type="CDD" id="cd01918">
    <property type="entry name" value="HprK_C"/>
    <property type="match status" value="1"/>
</dbReference>
<dbReference type="GO" id="GO:0006109">
    <property type="term" value="P:regulation of carbohydrate metabolic process"/>
    <property type="evidence" value="ECO:0007669"/>
    <property type="project" value="UniProtKB-UniRule"/>
</dbReference>
<comment type="similarity">
    <text evidence="3 14">Belongs to the HPrK/P family.</text>
</comment>
<reference evidence="17 20" key="1">
    <citation type="submission" date="2015-11" db="EMBL/GenBank/DDBJ databases">
        <authorList>
            <person name="Varghese N."/>
        </authorList>
    </citation>
    <scope>NUCLEOTIDE SEQUENCE [LARGE SCALE GENOMIC DNA]</scope>
    <source>
        <strain evidence="17 20">JGI-8</strain>
    </source>
</reference>
<dbReference type="EC" id="2.7.4.-" evidence="14"/>
<evidence type="ECO:0000256" key="14">
    <source>
        <dbReference type="HAMAP-Rule" id="MF_01249"/>
    </source>
</evidence>
<proteinExistence type="inferred from homology"/>
<feature type="active site" evidence="14">
    <location>
        <position position="152"/>
    </location>
</feature>
<evidence type="ECO:0000256" key="4">
    <source>
        <dbReference type="ARBA" id="ARBA00011643"/>
    </source>
</evidence>
<evidence type="ECO:0000256" key="6">
    <source>
        <dbReference type="ARBA" id="ARBA00022679"/>
    </source>
</evidence>
<dbReference type="Pfam" id="PF07475">
    <property type="entry name" value="Hpr_kinase_C"/>
    <property type="match status" value="1"/>
</dbReference>
<evidence type="ECO:0000256" key="1">
    <source>
        <dbReference type="ARBA" id="ARBA00001120"/>
    </source>
</evidence>
<feature type="domain" description="HPr(Ser) kinase/phosphorylase N-terminal" evidence="15">
    <location>
        <begin position="27"/>
        <end position="141"/>
    </location>
</feature>
<comment type="cofactor">
    <cofactor evidence="2 14">
        <name>Mg(2+)</name>
        <dbReference type="ChEBI" id="CHEBI:18420"/>
    </cofactor>
</comment>
<feature type="binding site" evidence="14">
    <location>
        <begin position="167"/>
        <end position="174"/>
    </location>
    <ligand>
        <name>ATP</name>
        <dbReference type="ChEBI" id="CHEBI:30616"/>
    </ligand>
</feature>
<evidence type="ECO:0000256" key="10">
    <source>
        <dbReference type="ARBA" id="ARBA00022840"/>
    </source>
</evidence>
<protein>
    <recommendedName>
        <fullName evidence="14">HPr kinase/phosphorylase</fullName>
        <shortName evidence="14">HPrK/P</shortName>
        <ecNumber evidence="14">2.7.11.-</ecNumber>
        <ecNumber evidence="14">2.7.4.-</ecNumber>
    </recommendedName>
    <alternativeName>
        <fullName evidence="14">HPr(Ser) kinase/phosphorylase</fullName>
    </alternativeName>
</protein>
<evidence type="ECO:0000256" key="5">
    <source>
        <dbReference type="ARBA" id="ARBA00022527"/>
    </source>
</evidence>
<feature type="binding site" evidence="14">
    <location>
        <position position="174"/>
    </location>
    <ligand>
        <name>Mg(2+)</name>
        <dbReference type="ChEBI" id="CHEBI:18420"/>
    </ligand>
</feature>
<evidence type="ECO:0000256" key="12">
    <source>
        <dbReference type="ARBA" id="ARBA00023268"/>
    </source>
</evidence>
<comment type="subunit">
    <text evidence="4 14">Homohexamer.</text>
</comment>
<dbReference type="GO" id="GO:0004712">
    <property type="term" value="F:protein serine/threonine/tyrosine kinase activity"/>
    <property type="evidence" value="ECO:0007669"/>
    <property type="project" value="UniProtKB-UniRule"/>
</dbReference>
<keyword evidence="10 14" id="KW-0067">ATP-binding</keyword>
<name>A0A0P1MLL6_9BACT</name>
<dbReference type="PANTHER" id="PTHR30305">
    <property type="entry name" value="PROTEIN YJDM-RELATED"/>
    <property type="match status" value="1"/>
</dbReference>
<keyword evidence="7 14" id="KW-0479">Metal-binding</keyword>
<dbReference type="Proteomes" id="UP000182200">
    <property type="component" value="Unassembled WGS sequence"/>
</dbReference>
<dbReference type="STRING" id="1633631.GCA_001442925_02193"/>
<accession>A0A0P1NXQ2</accession>
<dbReference type="NCBIfam" id="TIGR00679">
    <property type="entry name" value="hpr-ser"/>
    <property type="match status" value="1"/>
</dbReference>
<keyword evidence="20" id="KW-1185">Reference proteome</keyword>
<dbReference type="FunFam" id="3.40.50.300:FF:000174">
    <property type="entry name" value="HPr kinase/phosphorylase"/>
    <property type="match status" value="1"/>
</dbReference>
<dbReference type="InterPro" id="IPR027417">
    <property type="entry name" value="P-loop_NTPase"/>
</dbReference>
<comment type="miscellaneous">
    <text evidence="14">Both phosphorylation and phosphorolysis are carried out by the same active site and suggest a common mechanism for both reactions.</text>
</comment>
<dbReference type="InterPro" id="IPR011126">
    <property type="entry name" value="Hpr_kin/Pase_Hpr_N"/>
</dbReference>
<accession>A0A0P1LZU0</accession>
<sequence>MFNKEFKEIQKTHITVGFFYESGKELFKLKSLNGEVGFDRKITDKNIHRPGLALAGYVELFTYNRIQVFGNTEIKYLQSLSPEERIKSIKNILQFEIPCVVITNDNLLPDNLLDLFTEKQVAVFQTPLETTKLVYFISDFLDDQFAPQTVVHGDLVDVYGIGLLFVGRSGIGKSEIALDLVERGHRLVADDVVLITKKGENILIGTCNSVTKHFMEIRGLGIIDVKNMFGIRAIRYQKRVEVVVELLDWDPKEEYTRTGLDEEHISILGVEIPLIKLPIFPGKNITVIAEVIALNHLLKHYGYDSAKEFNKNLETILRQKASTIKTADIPIERITRYFEHDFE</sequence>
<evidence type="ECO:0000313" key="20">
    <source>
        <dbReference type="Proteomes" id="UP000182200"/>
    </source>
</evidence>
<dbReference type="EC" id="2.7.11.-" evidence="14"/>
<dbReference type="AlphaFoldDB" id="A0A0P1MLL6"/>
<dbReference type="HAMAP" id="MF_01249">
    <property type="entry name" value="HPr_kinase"/>
    <property type="match status" value="1"/>
</dbReference>
<feature type="domain" description="HPr kinase/phosphorylase C-terminal" evidence="16">
    <location>
        <begin position="144"/>
        <end position="312"/>
    </location>
</feature>
<gene>
    <name evidence="14" type="primary">hprK</name>
    <name evidence="18" type="ORF">JGI4_02199</name>
    <name evidence="17" type="ORF">JGI8_01676</name>
</gene>
<evidence type="ECO:0000259" key="15">
    <source>
        <dbReference type="Pfam" id="PF02603"/>
    </source>
</evidence>
<dbReference type="Gene3D" id="3.40.1390.20">
    <property type="entry name" value="HprK N-terminal domain-like"/>
    <property type="match status" value="1"/>
</dbReference>
<evidence type="ECO:0000313" key="17">
    <source>
        <dbReference type="EMBL" id="CUS92410.1"/>
    </source>
</evidence>
<feature type="active site" evidence="14">
    <location>
        <position position="173"/>
    </location>
</feature>
<keyword evidence="5 14" id="KW-0723">Serine/threonine-protein kinase</keyword>
<keyword evidence="11 14" id="KW-0460">Magnesium</keyword>
<keyword evidence="9 14" id="KW-0418">Kinase</keyword>
<evidence type="ECO:0000256" key="2">
    <source>
        <dbReference type="ARBA" id="ARBA00001946"/>
    </source>
</evidence>
<evidence type="ECO:0000256" key="11">
    <source>
        <dbReference type="ARBA" id="ARBA00022842"/>
    </source>
</evidence>
<dbReference type="InterPro" id="IPR028979">
    <property type="entry name" value="Ser_kin/Pase_Hpr-like_N_sf"/>
</dbReference>
<evidence type="ECO:0000256" key="9">
    <source>
        <dbReference type="ARBA" id="ARBA00022777"/>
    </source>
</evidence>
<accession>A0A0P1MCB7</accession>
<feature type="binding site" evidence="14">
    <location>
        <position position="216"/>
    </location>
    <ligand>
        <name>Mg(2+)</name>
        <dbReference type="ChEBI" id="CHEBI:18420"/>
    </ligand>
</feature>
<keyword evidence="8 14" id="KW-0547">Nucleotide-binding</keyword>
<accession>A0A0S4ND44</accession>
<evidence type="ECO:0000313" key="18">
    <source>
        <dbReference type="EMBL" id="CUU08843.1"/>
    </source>
</evidence>
<evidence type="ECO:0000313" key="19">
    <source>
        <dbReference type="Proteomes" id="UP000182011"/>
    </source>
</evidence>
<keyword evidence="6 14" id="KW-0808">Transferase</keyword>
<accession>A0A0P1LG55</accession>
<reference evidence="18 19" key="2">
    <citation type="submission" date="2015-11" db="EMBL/GenBank/DDBJ databases">
        <authorList>
            <person name="Zhang Y."/>
            <person name="Guo Z."/>
        </authorList>
    </citation>
    <scope>NUCLEOTIDE SEQUENCE [LARGE SCALE GENOMIC DNA]</scope>
    <source>
        <strain evidence="18">JGI-4</strain>
    </source>
</reference>
<dbReference type="GO" id="GO:0004674">
    <property type="term" value="F:protein serine/threonine kinase activity"/>
    <property type="evidence" value="ECO:0007669"/>
    <property type="project" value="UniProtKB-KW"/>
</dbReference>
<evidence type="ECO:0000256" key="3">
    <source>
        <dbReference type="ARBA" id="ARBA00006883"/>
    </source>
</evidence>